<dbReference type="AlphaFoldDB" id="A0A290HAU7"/>
<dbReference type="Proteomes" id="UP000217349">
    <property type="component" value="Chromosome"/>
</dbReference>
<feature type="transmembrane region" description="Helical" evidence="1">
    <location>
        <begin position="51"/>
        <end position="71"/>
    </location>
</feature>
<organism evidence="2 3">
    <name type="scientific">Sulfurospirillum diekertiae</name>
    <dbReference type="NCBI Taxonomy" id="1854492"/>
    <lineage>
        <taxon>Bacteria</taxon>
        <taxon>Pseudomonadati</taxon>
        <taxon>Campylobacterota</taxon>
        <taxon>Epsilonproteobacteria</taxon>
        <taxon>Campylobacterales</taxon>
        <taxon>Sulfurospirillaceae</taxon>
        <taxon>Sulfurospirillum</taxon>
    </lineage>
</organism>
<dbReference type="InterPro" id="IPR027417">
    <property type="entry name" value="P-loop_NTPase"/>
</dbReference>
<dbReference type="Pfam" id="PF13189">
    <property type="entry name" value="Cytidylate_kin2"/>
    <property type="match status" value="1"/>
</dbReference>
<gene>
    <name evidence="2" type="ORF">SJPD1_0561</name>
</gene>
<dbReference type="EC" id="2.7.4.25" evidence="2"/>
<dbReference type="PANTHER" id="PTHR40078">
    <property type="entry name" value="INTEGRAL MEMBRANE PROTEIN-RELATED"/>
    <property type="match status" value="1"/>
</dbReference>
<sequence>MLNLNMTKRIVVFILGQFIMALGVSLSVKANLGVSPISCVPYVYSLTMPLSLGELTILLNLVFIASQMAVLRKNYQWTQLVQLPSVIVFGYCIDLTMHLISSLSPTSYVAQAFWCLAACSVLAFGIFLLLKTKLTYLPLDGLAVAISHTYHKEFGKVKISLDSSMVIIGVISSFTFLNRLEGIREGSVVAALLVGALIKLYSTKLVFVEQWLGTYVAPQTQSTQEAALNSLVITISREYGSGGHEIGEMIAQKLGIPFYDKELIKLTAEETGYTAEYIQANEQHLASELLYELYEQNYAYVDDQLPPADVLFMVQSKIIRDICAKDACVIVGRCANFILKDDPNCFNVFIHANMAYRKTKVNEKYKATPPCSDKDLEMSDKNRANYCLHYTKHDWKDATNYHVTLDASLYGSEKAAQKIIELLKDFAH</sequence>
<accession>A0A290HAU7</accession>
<feature type="transmembrane region" description="Helical" evidence="1">
    <location>
        <begin position="109"/>
        <end position="130"/>
    </location>
</feature>
<keyword evidence="1" id="KW-1133">Transmembrane helix</keyword>
<keyword evidence="2" id="KW-0808">Transferase</keyword>
<dbReference type="SUPFAM" id="SSF52540">
    <property type="entry name" value="P-loop containing nucleoside triphosphate hydrolases"/>
    <property type="match status" value="1"/>
</dbReference>
<dbReference type="KEGG" id="sulj:SJPD1_0561"/>
<feature type="transmembrane region" description="Helical" evidence="1">
    <location>
        <begin position="83"/>
        <end position="103"/>
    </location>
</feature>
<name>A0A290HAU7_9BACT</name>
<proteinExistence type="predicted"/>
<keyword evidence="2" id="KW-0418">Kinase</keyword>
<evidence type="ECO:0000313" key="3">
    <source>
        <dbReference type="Proteomes" id="UP000217349"/>
    </source>
</evidence>
<keyword evidence="1" id="KW-0812">Transmembrane</keyword>
<dbReference type="RefSeq" id="WP_210394402.1">
    <property type="nucleotide sequence ID" value="NZ_CP023275.1"/>
</dbReference>
<protein>
    <submittedName>
        <fullName evidence="2">Cytidylate kinase</fullName>
        <ecNumber evidence="2">2.7.4.25</ecNumber>
    </submittedName>
</protein>
<evidence type="ECO:0000256" key="1">
    <source>
        <dbReference type="SAM" id="Phobius"/>
    </source>
</evidence>
<dbReference type="PANTHER" id="PTHR40078:SF1">
    <property type="entry name" value="INTEGRAL MEMBRANE PROTEIN"/>
    <property type="match status" value="1"/>
</dbReference>
<dbReference type="GO" id="GO:0016301">
    <property type="term" value="F:kinase activity"/>
    <property type="evidence" value="ECO:0007669"/>
    <property type="project" value="UniProtKB-KW"/>
</dbReference>
<reference evidence="3" key="1">
    <citation type="submission" date="2017-09" db="EMBL/GenBank/DDBJ databases">
        <title>The complete genome of Sulfurospirillum sp. JPD-1.</title>
        <authorList>
            <person name="Goris T."/>
        </authorList>
    </citation>
    <scope>NUCLEOTIDE SEQUENCE [LARGE SCALE GENOMIC DNA]</scope>
    <source>
        <strain evidence="3">JPD-1</strain>
    </source>
</reference>
<keyword evidence="1" id="KW-0472">Membrane</keyword>
<dbReference type="EMBL" id="CP023275">
    <property type="protein sequence ID" value="ATB68683.1"/>
    <property type="molecule type" value="Genomic_DNA"/>
</dbReference>
<dbReference type="Pfam" id="PF19700">
    <property type="entry name" value="DUF6198"/>
    <property type="match status" value="1"/>
</dbReference>
<dbReference type="InterPro" id="IPR038750">
    <property type="entry name" value="YczE/YyaS-like"/>
</dbReference>
<evidence type="ECO:0000313" key="2">
    <source>
        <dbReference type="EMBL" id="ATB68683.1"/>
    </source>
</evidence>
<dbReference type="Gene3D" id="3.40.50.300">
    <property type="entry name" value="P-loop containing nucleotide triphosphate hydrolases"/>
    <property type="match status" value="1"/>
</dbReference>